<feature type="compositionally biased region" description="Low complexity" evidence="1">
    <location>
        <begin position="771"/>
        <end position="782"/>
    </location>
</feature>
<name>A0A0S4IQA1_BODSA</name>
<feature type="region of interest" description="Disordered" evidence="1">
    <location>
        <begin position="498"/>
        <end position="542"/>
    </location>
</feature>
<protein>
    <submittedName>
        <fullName evidence="2">Uncharacterized protein</fullName>
    </submittedName>
</protein>
<feature type="compositionally biased region" description="Low complexity" evidence="1">
    <location>
        <begin position="229"/>
        <end position="240"/>
    </location>
</feature>
<dbReference type="EMBL" id="CYKH01000202">
    <property type="protein sequence ID" value="CUE84410.1"/>
    <property type="molecule type" value="Genomic_DNA"/>
</dbReference>
<feature type="region of interest" description="Disordered" evidence="1">
    <location>
        <begin position="678"/>
        <end position="697"/>
    </location>
</feature>
<keyword evidence="3" id="KW-1185">Reference proteome</keyword>
<accession>A0A0S4IQA1</accession>
<feature type="region of interest" description="Disordered" evidence="1">
    <location>
        <begin position="21"/>
        <end position="111"/>
    </location>
</feature>
<reference evidence="3" key="1">
    <citation type="submission" date="2015-09" db="EMBL/GenBank/DDBJ databases">
        <authorList>
            <consortium name="Pathogen Informatics"/>
        </authorList>
    </citation>
    <scope>NUCLEOTIDE SEQUENCE [LARGE SCALE GENOMIC DNA]</scope>
    <source>
        <strain evidence="3">Lake Konstanz</strain>
    </source>
</reference>
<feature type="compositionally biased region" description="Low complexity" evidence="1">
    <location>
        <begin position="301"/>
        <end position="314"/>
    </location>
</feature>
<proteinExistence type="predicted"/>
<feature type="region of interest" description="Disordered" evidence="1">
    <location>
        <begin position="758"/>
        <end position="789"/>
    </location>
</feature>
<feature type="compositionally biased region" description="Low complexity" evidence="1">
    <location>
        <begin position="211"/>
        <end position="222"/>
    </location>
</feature>
<dbReference type="Proteomes" id="UP000051952">
    <property type="component" value="Unassembled WGS sequence"/>
</dbReference>
<feature type="compositionally biased region" description="Polar residues" evidence="1">
    <location>
        <begin position="131"/>
        <end position="148"/>
    </location>
</feature>
<dbReference type="AlphaFoldDB" id="A0A0S4IQA1"/>
<evidence type="ECO:0000313" key="3">
    <source>
        <dbReference type="Proteomes" id="UP000051952"/>
    </source>
</evidence>
<feature type="compositionally biased region" description="Low complexity" evidence="1">
    <location>
        <begin position="260"/>
        <end position="274"/>
    </location>
</feature>
<organism evidence="2 3">
    <name type="scientific">Bodo saltans</name>
    <name type="common">Flagellated protozoan</name>
    <dbReference type="NCBI Taxonomy" id="75058"/>
    <lineage>
        <taxon>Eukaryota</taxon>
        <taxon>Discoba</taxon>
        <taxon>Euglenozoa</taxon>
        <taxon>Kinetoplastea</taxon>
        <taxon>Metakinetoplastina</taxon>
        <taxon>Eubodonida</taxon>
        <taxon>Bodonidae</taxon>
        <taxon>Bodo</taxon>
    </lineage>
</organism>
<feature type="compositionally biased region" description="Low complexity" evidence="1">
    <location>
        <begin position="281"/>
        <end position="292"/>
    </location>
</feature>
<feature type="compositionally biased region" description="Polar residues" evidence="1">
    <location>
        <begin position="67"/>
        <end position="81"/>
    </location>
</feature>
<feature type="compositionally biased region" description="Low complexity" evidence="1">
    <location>
        <begin position="718"/>
        <end position="730"/>
    </location>
</feature>
<gene>
    <name evidence="2" type="ORF">BSAL_56815</name>
</gene>
<feature type="region of interest" description="Disordered" evidence="1">
    <location>
        <begin position="578"/>
        <end position="612"/>
    </location>
</feature>
<feature type="compositionally biased region" description="Basic and acidic residues" evidence="1">
    <location>
        <begin position="732"/>
        <end position="742"/>
    </location>
</feature>
<feature type="region of interest" description="Disordered" evidence="1">
    <location>
        <begin position="125"/>
        <end position="321"/>
    </location>
</feature>
<evidence type="ECO:0000313" key="2">
    <source>
        <dbReference type="EMBL" id="CUE84410.1"/>
    </source>
</evidence>
<feature type="compositionally biased region" description="Polar residues" evidence="1">
    <location>
        <begin position="504"/>
        <end position="513"/>
    </location>
</feature>
<feature type="compositionally biased region" description="Low complexity" evidence="1">
    <location>
        <begin position="514"/>
        <end position="536"/>
    </location>
</feature>
<sequence>MSLRADSTVDLVPVHYEEQLDAAEVDEEWIRGGAPSSRYGGGGYESDSSFLAWANRTDLRNGHHGSTPVTGRPRSTTTNEQSADESDRDGGSRPGGGGGAHSRTNSISDSLPVGGWALSPLTITGGGGGINQQHYSSSSAGGNHSNTRGEGGASHHRQRSSDDSKQQQRRQQRAAKELDDLFSYVSAPDDDDDDDERPMTTTNIAVPAHYQQHQQQSSTESQQQRHRQQQPQQQSSSSSSHIVNTPRSVGGDLPPHSPTSSQLRSQKQAQQQQQQHHHQQQRPTSSSRQQAPPRSPKWNPANAQNAAASAASSSTFGEDPQGFNDPRLLKLLQDKINDRSVLEQLLVLQDEAHSAADLMAILPTAFRRLIFAQAFAFDVLEIERLQKATLDELLVEYTSSNFVPEVRGALMQKIEIASMELAEIEDAVRAVDARTEEESMQAEDALVDLLTSIRSERTILMDQLQIAEEQRRRAFLNDRDKQIDKNFVLPAAAAAAVAQPPPMQRSSSQFMNNTKSSSVMTTASTATSTAAPPNASHGGSVFPMTSTAPTVLRDRAIPRDLWVSKTLPTARRVASFRQEHPAGLEGRLGSFRSEGDLDSGHHSSIQPHDKHQQKLYHEAATSNSKKYIDAAFPMPPLREDLEDIQRATAVLPTTKSSNLADAFSSALDHRQQRIHAAATTGSTGGGLRAAPVMHLDGPEDKQKSAAFYHTFLAAAASPKQKPSSSASAQQHTGRDTVHQGHSYDDALQSSPIAFNATNQQQTSSSGRHELQLSSDSLSHQQLARNQSHSVDEVLKALSKSLVDSGTAVRRQN</sequence>
<dbReference type="VEuPathDB" id="TriTrypDB:BSAL_56815"/>
<evidence type="ECO:0000256" key="1">
    <source>
        <dbReference type="SAM" id="MobiDB-lite"/>
    </source>
</evidence>
<feature type="region of interest" description="Disordered" evidence="1">
    <location>
        <begin position="718"/>
        <end position="742"/>
    </location>
</feature>
<feature type="compositionally biased region" description="Basic and acidic residues" evidence="1">
    <location>
        <begin position="593"/>
        <end position="612"/>
    </location>
</feature>